<feature type="domain" description="Potassium channel inwardly rectifying transmembrane" evidence="13">
    <location>
        <begin position="64"/>
        <end position="168"/>
    </location>
</feature>
<evidence type="ECO:0000256" key="9">
    <source>
        <dbReference type="ARBA" id="ARBA00023136"/>
    </source>
</evidence>
<keyword evidence="2 11" id="KW-0813">Transport</keyword>
<evidence type="ECO:0000259" key="13">
    <source>
        <dbReference type="Pfam" id="PF01007"/>
    </source>
</evidence>
<feature type="transmembrane region" description="Helical" evidence="12">
    <location>
        <begin position="80"/>
        <end position="101"/>
    </location>
</feature>
<dbReference type="SUPFAM" id="SSF81324">
    <property type="entry name" value="Voltage-gated potassium channels"/>
    <property type="match status" value="1"/>
</dbReference>
<sequence length="432" mass="49569">MSTILGSLLHLFCNSNRGERSSLLSSSDGHLPQHLLVTSPPSRLIPRNRTRPNILTSHKPYKHKFSDIYHYLIDLTWWKLFLIFTLGYILIHLCFAFLYWIFGGIEGIPEDHFVDYFWFSVHTMSTIGFGNYYPIKVPANVLVAVEAWCSYFVDAFMVSLVLGKFSRPSRMSRNIVFSKYAVIYKRNGRFGTGKQTVNLITESLDDYGTLNQNVPSHHDTNGSYHHDTGLLHRTRASESRSSISSIPDHPAFLNDDSVDEKTDCYLTFRCINMRFKSQFLNTKFKLLCIIHDPSKEQCIQVHELDFVINQQMLQNTKIEFSAPTLPLPWTVTHRITKNSPLHPFIMKHGTISSIPSPDAPSFEVIPVLDGVDGATSDSYQAKFSYRPDEIYVDCTLEPCISFNYGKSRYQLDFSKFHNIHEVTEEDAVNRLA</sequence>
<evidence type="ECO:0000256" key="3">
    <source>
        <dbReference type="ARBA" id="ARBA00022538"/>
    </source>
</evidence>
<evidence type="ECO:0000313" key="15">
    <source>
        <dbReference type="EMBL" id="CAD9081094.1"/>
    </source>
</evidence>
<evidence type="ECO:0000256" key="10">
    <source>
        <dbReference type="ARBA" id="ARBA00023303"/>
    </source>
</evidence>
<evidence type="ECO:0000259" key="14">
    <source>
        <dbReference type="Pfam" id="PF17655"/>
    </source>
</evidence>
<feature type="transmembrane region" description="Helical" evidence="12">
    <location>
        <begin position="113"/>
        <end position="135"/>
    </location>
</feature>
<keyword evidence="6 11" id="KW-0630">Potassium</keyword>
<keyword evidence="8 11" id="KW-0406">Ion transport</keyword>
<evidence type="ECO:0000256" key="4">
    <source>
        <dbReference type="ARBA" id="ARBA00022692"/>
    </source>
</evidence>
<dbReference type="GO" id="GO:0034765">
    <property type="term" value="P:regulation of monoatomic ion transmembrane transport"/>
    <property type="evidence" value="ECO:0007669"/>
    <property type="project" value="TreeGrafter"/>
</dbReference>
<dbReference type="InterPro" id="IPR013518">
    <property type="entry name" value="K_chnl_inward-rec_Kir_cyto"/>
</dbReference>
<keyword evidence="5 11" id="KW-0851">Voltage-gated channel</keyword>
<dbReference type="GO" id="GO:0034702">
    <property type="term" value="C:monoatomic ion channel complex"/>
    <property type="evidence" value="ECO:0007669"/>
    <property type="project" value="UniProtKB-KW"/>
</dbReference>
<evidence type="ECO:0000256" key="11">
    <source>
        <dbReference type="RuleBase" id="RU003822"/>
    </source>
</evidence>
<evidence type="ECO:0000256" key="8">
    <source>
        <dbReference type="ARBA" id="ARBA00023065"/>
    </source>
</evidence>
<dbReference type="Pfam" id="PF01007">
    <property type="entry name" value="IRK"/>
    <property type="match status" value="1"/>
</dbReference>
<comment type="similarity">
    <text evidence="11">Belongs to the inward rectifier-type potassium channel (TC 1.A.2.1) family.</text>
</comment>
<dbReference type="InterPro" id="IPR040445">
    <property type="entry name" value="Kir_TM"/>
</dbReference>
<keyword evidence="9 12" id="KW-0472">Membrane</keyword>
<organism evidence="15">
    <name type="scientific">Percolomonas cosmopolitus</name>
    <dbReference type="NCBI Taxonomy" id="63605"/>
    <lineage>
        <taxon>Eukaryota</taxon>
        <taxon>Discoba</taxon>
        <taxon>Heterolobosea</taxon>
        <taxon>Tetramitia</taxon>
        <taxon>Eutetramitia</taxon>
        <taxon>Percolomonadidae</taxon>
        <taxon>Percolomonas</taxon>
    </lineage>
</organism>
<protein>
    <recommendedName>
        <fullName evidence="16">Potassium channel domain-containing protein</fullName>
    </recommendedName>
</protein>
<dbReference type="PANTHER" id="PTHR11767">
    <property type="entry name" value="INWARD RECTIFIER POTASSIUM CHANNEL"/>
    <property type="match status" value="1"/>
</dbReference>
<reference evidence="15" key="1">
    <citation type="submission" date="2021-01" db="EMBL/GenBank/DDBJ databases">
        <authorList>
            <person name="Corre E."/>
            <person name="Pelletier E."/>
            <person name="Niang G."/>
            <person name="Scheremetjew M."/>
            <person name="Finn R."/>
            <person name="Kale V."/>
            <person name="Holt S."/>
            <person name="Cochrane G."/>
            <person name="Meng A."/>
            <person name="Brown T."/>
            <person name="Cohen L."/>
        </authorList>
    </citation>
    <scope>NUCLEOTIDE SEQUENCE</scope>
    <source>
        <strain evidence="15">WS</strain>
    </source>
</reference>
<dbReference type="EMBL" id="HBGD01005241">
    <property type="protein sequence ID" value="CAD9081094.1"/>
    <property type="molecule type" value="Transcribed_RNA"/>
</dbReference>
<dbReference type="Pfam" id="PF17655">
    <property type="entry name" value="IRK_C"/>
    <property type="match status" value="1"/>
</dbReference>
<evidence type="ECO:0000256" key="6">
    <source>
        <dbReference type="ARBA" id="ARBA00022958"/>
    </source>
</evidence>
<proteinExistence type="inferred from homology"/>
<dbReference type="GO" id="GO:0005242">
    <property type="term" value="F:inward rectifier potassium channel activity"/>
    <property type="evidence" value="ECO:0007669"/>
    <property type="project" value="InterPro"/>
</dbReference>
<dbReference type="Gene3D" id="1.10.287.70">
    <property type="match status" value="1"/>
</dbReference>
<dbReference type="InterPro" id="IPR041647">
    <property type="entry name" value="IRK_C"/>
</dbReference>
<feature type="domain" description="Inward rectifier potassium channel C-terminal" evidence="14">
    <location>
        <begin position="266"/>
        <end position="424"/>
    </location>
</feature>
<evidence type="ECO:0000256" key="5">
    <source>
        <dbReference type="ARBA" id="ARBA00022882"/>
    </source>
</evidence>
<evidence type="ECO:0000256" key="1">
    <source>
        <dbReference type="ARBA" id="ARBA00004141"/>
    </source>
</evidence>
<dbReference type="InterPro" id="IPR016449">
    <property type="entry name" value="K_chnl_inward-rec_Kir"/>
</dbReference>
<evidence type="ECO:0008006" key="16">
    <source>
        <dbReference type="Google" id="ProtNLM"/>
    </source>
</evidence>
<evidence type="ECO:0000256" key="2">
    <source>
        <dbReference type="ARBA" id="ARBA00022448"/>
    </source>
</evidence>
<gene>
    <name evidence="15" type="ORF">PCOS0759_LOCUS4334</name>
</gene>
<name>A0A7S1KQ71_9EUKA</name>
<dbReference type="InterPro" id="IPR014756">
    <property type="entry name" value="Ig_E-set"/>
</dbReference>
<evidence type="ECO:0000256" key="12">
    <source>
        <dbReference type="SAM" id="Phobius"/>
    </source>
</evidence>
<keyword evidence="10 11" id="KW-0407">Ion channel</keyword>
<evidence type="ECO:0000256" key="7">
    <source>
        <dbReference type="ARBA" id="ARBA00022989"/>
    </source>
</evidence>
<dbReference type="GO" id="GO:1990573">
    <property type="term" value="P:potassium ion import across plasma membrane"/>
    <property type="evidence" value="ECO:0007669"/>
    <property type="project" value="TreeGrafter"/>
</dbReference>
<keyword evidence="3 11" id="KW-0633">Potassium transport</keyword>
<dbReference type="AlphaFoldDB" id="A0A7S1KQ71"/>
<accession>A0A7S1KQ71</accession>
<keyword evidence="7 12" id="KW-1133">Transmembrane helix</keyword>
<dbReference type="Gene3D" id="2.60.40.1400">
    <property type="entry name" value="G protein-activated inward rectifier potassium channel 1"/>
    <property type="match status" value="1"/>
</dbReference>
<dbReference type="GO" id="GO:0005886">
    <property type="term" value="C:plasma membrane"/>
    <property type="evidence" value="ECO:0007669"/>
    <property type="project" value="TreeGrafter"/>
</dbReference>
<dbReference type="PANTHER" id="PTHR11767:SF102">
    <property type="entry name" value="INWARDLY RECTIFYING POTASSIUM CHANNEL 1, ISOFORM F"/>
    <property type="match status" value="1"/>
</dbReference>
<dbReference type="SUPFAM" id="SSF81296">
    <property type="entry name" value="E set domains"/>
    <property type="match status" value="1"/>
</dbReference>
<keyword evidence="4 11" id="KW-0812">Transmembrane</keyword>
<feature type="transmembrane region" description="Helical" evidence="12">
    <location>
        <begin position="141"/>
        <end position="163"/>
    </location>
</feature>
<comment type="subcellular location">
    <subcellularLocation>
        <location evidence="1 11">Membrane</location>
        <topology evidence="1 11">Multi-pass membrane protein</topology>
    </subcellularLocation>
</comment>